<dbReference type="EMBL" id="UOGK01000116">
    <property type="protein sequence ID" value="VAX37742.1"/>
    <property type="molecule type" value="Genomic_DNA"/>
</dbReference>
<gene>
    <name evidence="1" type="ORF">MNBD_PLANCTO03-691</name>
</gene>
<sequence length="297" mass="32473">MSFLRHGWSLAAALAITTTAMAQDRALPTPSDELHGTMVRVELPAFTVPDIDWEAVAQREALDAEQGLAPRFAMPFDVDITPDTHGFWEQVSESMIVWRLRIRCDNAVSLNFGFDRYSMPEGGQLYIYETEGTRAIRPFTAQDNASHGELWTPATVGNDVVLELTIPVKALEELDLHLRVINTGYRGFDDIFDPRSGACNVDVVCPDGDGWRGEIASVAVISTGGSLFCTGFMVNNTANDETPYFMTADHCGISAGNAASLVTFWNYETSTCDGTPDGQLTDFQSGSFYRAGKVSSD</sequence>
<dbReference type="PANTHER" id="PTHR36234:SF5">
    <property type="entry name" value="LYSYL ENDOPEPTIDASE"/>
    <property type="match status" value="1"/>
</dbReference>
<name>A0A3B1DAG3_9ZZZZ</name>
<dbReference type="PANTHER" id="PTHR36234">
    <property type="entry name" value="LYSYL ENDOPEPTIDASE"/>
    <property type="match status" value="1"/>
</dbReference>
<dbReference type="EC" id="3.4.21.50" evidence="1"/>
<organism evidence="1">
    <name type="scientific">hydrothermal vent metagenome</name>
    <dbReference type="NCBI Taxonomy" id="652676"/>
    <lineage>
        <taxon>unclassified sequences</taxon>
        <taxon>metagenomes</taxon>
        <taxon>ecological metagenomes</taxon>
    </lineage>
</organism>
<feature type="non-terminal residue" evidence="1">
    <location>
        <position position="297"/>
    </location>
</feature>
<reference evidence="1" key="1">
    <citation type="submission" date="2018-06" db="EMBL/GenBank/DDBJ databases">
        <authorList>
            <person name="Zhirakovskaya E."/>
        </authorList>
    </citation>
    <scope>NUCLEOTIDE SEQUENCE</scope>
</reference>
<dbReference type="GO" id="GO:0016787">
    <property type="term" value="F:hydrolase activity"/>
    <property type="evidence" value="ECO:0007669"/>
    <property type="project" value="UniProtKB-KW"/>
</dbReference>
<evidence type="ECO:0000313" key="1">
    <source>
        <dbReference type="EMBL" id="VAX37742.1"/>
    </source>
</evidence>
<protein>
    <submittedName>
        <fullName evidence="1">Lysyl endopeptidase</fullName>
        <ecNumber evidence="1">3.4.21.50</ecNumber>
    </submittedName>
</protein>
<dbReference type="SUPFAM" id="SSF50494">
    <property type="entry name" value="Trypsin-like serine proteases"/>
    <property type="match status" value="1"/>
</dbReference>
<dbReference type="Gene3D" id="2.40.10.10">
    <property type="entry name" value="Trypsin-like serine proteases"/>
    <property type="match status" value="1"/>
</dbReference>
<dbReference type="AlphaFoldDB" id="A0A3B1DAG3"/>
<keyword evidence="1" id="KW-0378">Hydrolase</keyword>
<dbReference type="InterPro" id="IPR009003">
    <property type="entry name" value="Peptidase_S1_PA"/>
</dbReference>
<dbReference type="InterPro" id="IPR043504">
    <property type="entry name" value="Peptidase_S1_PA_chymotrypsin"/>
</dbReference>
<proteinExistence type="predicted"/>
<accession>A0A3B1DAG3</accession>